<keyword evidence="3" id="KW-0173">Coenzyme A biosynthesis</keyword>
<gene>
    <name evidence="3 5" type="primary">coaE</name>
    <name evidence="5" type="ORF">ACFPU1_08130</name>
</gene>
<name>A0ABW0YLW1_9BACI</name>
<organism evidence="5 6">
    <name type="scientific">Thalassorhabdus alkalitolerans</name>
    <dbReference type="NCBI Taxonomy" id="2282697"/>
    <lineage>
        <taxon>Bacteria</taxon>
        <taxon>Bacillati</taxon>
        <taxon>Bacillota</taxon>
        <taxon>Bacilli</taxon>
        <taxon>Bacillales</taxon>
        <taxon>Bacillaceae</taxon>
        <taxon>Thalassorhabdus</taxon>
    </lineage>
</organism>
<dbReference type="RefSeq" id="WP_385939975.1">
    <property type="nucleotide sequence ID" value="NZ_JBHSOZ010000003.1"/>
</dbReference>
<feature type="binding site" evidence="3">
    <location>
        <begin position="10"/>
        <end position="15"/>
    </location>
    <ligand>
        <name>ATP</name>
        <dbReference type="ChEBI" id="CHEBI:30616"/>
    </ligand>
</feature>
<dbReference type="EMBL" id="JBHSOZ010000003">
    <property type="protein sequence ID" value="MFC5712746.1"/>
    <property type="molecule type" value="Genomic_DNA"/>
</dbReference>
<comment type="catalytic activity">
    <reaction evidence="3">
        <text>3'-dephospho-CoA + ATP = ADP + CoA + H(+)</text>
        <dbReference type="Rhea" id="RHEA:18245"/>
        <dbReference type="ChEBI" id="CHEBI:15378"/>
        <dbReference type="ChEBI" id="CHEBI:30616"/>
        <dbReference type="ChEBI" id="CHEBI:57287"/>
        <dbReference type="ChEBI" id="CHEBI:57328"/>
        <dbReference type="ChEBI" id="CHEBI:456216"/>
        <dbReference type="EC" id="2.7.1.24"/>
    </reaction>
</comment>
<comment type="similarity">
    <text evidence="3">Belongs to the CoaE family.</text>
</comment>
<dbReference type="PROSITE" id="PS51219">
    <property type="entry name" value="DPCK"/>
    <property type="match status" value="1"/>
</dbReference>
<dbReference type="Pfam" id="PF01121">
    <property type="entry name" value="CoaE"/>
    <property type="match status" value="1"/>
</dbReference>
<dbReference type="InterPro" id="IPR027417">
    <property type="entry name" value="P-loop_NTPase"/>
</dbReference>
<dbReference type="Gene3D" id="3.40.50.300">
    <property type="entry name" value="P-loop containing nucleotide triphosphate hydrolases"/>
    <property type="match status" value="1"/>
</dbReference>
<proteinExistence type="inferred from homology"/>
<dbReference type="Proteomes" id="UP001596142">
    <property type="component" value="Unassembled WGS sequence"/>
</dbReference>
<evidence type="ECO:0000256" key="3">
    <source>
        <dbReference type="HAMAP-Rule" id="MF_00376"/>
    </source>
</evidence>
<dbReference type="PANTHER" id="PTHR10695">
    <property type="entry name" value="DEPHOSPHO-COA KINASE-RELATED"/>
    <property type="match status" value="1"/>
</dbReference>
<dbReference type="HAMAP" id="MF_00376">
    <property type="entry name" value="Dephospho_CoA_kinase"/>
    <property type="match status" value="1"/>
</dbReference>
<accession>A0ABW0YLW1</accession>
<dbReference type="InterPro" id="IPR001977">
    <property type="entry name" value="Depp_CoAkinase"/>
</dbReference>
<reference evidence="6" key="1">
    <citation type="journal article" date="2019" name="Int. J. Syst. Evol. Microbiol.">
        <title>The Global Catalogue of Microorganisms (GCM) 10K type strain sequencing project: providing services to taxonomists for standard genome sequencing and annotation.</title>
        <authorList>
            <consortium name="The Broad Institute Genomics Platform"/>
            <consortium name="The Broad Institute Genome Sequencing Center for Infectious Disease"/>
            <person name="Wu L."/>
            <person name="Ma J."/>
        </authorList>
    </citation>
    <scope>NUCLEOTIDE SEQUENCE [LARGE SCALE GENOMIC DNA]</scope>
    <source>
        <strain evidence="6">CECT 7184</strain>
    </source>
</reference>
<comment type="pathway">
    <text evidence="3">Cofactor biosynthesis; coenzyme A biosynthesis; CoA from (R)-pantothenate: step 5/5.</text>
</comment>
<evidence type="ECO:0000313" key="6">
    <source>
        <dbReference type="Proteomes" id="UP001596142"/>
    </source>
</evidence>
<dbReference type="EC" id="2.7.1.24" evidence="3 4"/>
<evidence type="ECO:0000256" key="4">
    <source>
        <dbReference type="NCBIfam" id="TIGR00152"/>
    </source>
</evidence>
<dbReference type="NCBIfam" id="TIGR00152">
    <property type="entry name" value="dephospho-CoA kinase"/>
    <property type="match status" value="1"/>
</dbReference>
<dbReference type="GO" id="GO:0004140">
    <property type="term" value="F:dephospho-CoA kinase activity"/>
    <property type="evidence" value="ECO:0007669"/>
    <property type="project" value="UniProtKB-EC"/>
</dbReference>
<keyword evidence="3" id="KW-0963">Cytoplasm</keyword>
<keyword evidence="3 5" id="KW-0418">Kinase</keyword>
<protein>
    <recommendedName>
        <fullName evidence="3 4">Dephospho-CoA kinase</fullName>
        <ecNumber evidence="3 4">2.7.1.24</ecNumber>
    </recommendedName>
    <alternativeName>
        <fullName evidence="3">Dephosphocoenzyme A kinase</fullName>
    </alternativeName>
</protein>
<evidence type="ECO:0000313" key="5">
    <source>
        <dbReference type="EMBL" id="MFC5712746.1"/>
    </source>
</evidence>
<dbReference type="PANTHER" id="PTHR10695:SF46">
    <property type="entry name" value="BIFUNCTIONAL COENZYME A SYNTHASE-RELATED"/>
    <property type="match status" value="1"/>
</dbReference>
<keyword evidence="6" id="KW-1185">Reference proteome</keyword>
<evidence type="ECO:0000256" key="1">
    <source>
        <dbReference type="ARBA" id="ARBA00022741"/>
    </source>
</evidence>
<comment type="caution">
    <text evidence="5">The sequence shown here is derived from an EMBL/GenBank/DDBJ whole genome shotgun (WGS) entry which is preliminary data.</text>
</comment>
<keyword evidence="1 3" id="KW-0547">Nucleotide-binding</keyword>
<sequence length="200" mass="22838">MIIGLTGGIASGKSFVAGLMEEWGLPVVDADKIAREVAEPGEQAYEQIIEAFGSNILNVDGTINRKSLGKLIFEDDKRREILNQIMHPAIRSKMIEEKEKLQDKGHEHIVFDLPLLIENQLQFMVDKVLLVYVEDDIQLARLMERDQSSEEDALNRIRSQMPLIKKREFADKVIDNGGSREDTKKQLKNVLWNWKLPIAD</sequence>
<keyword evidence="2 3" id="KW-0067">ATP-binding</keyword>
<dbReference type="SUPFAM" id="SSF52540">
    <property type="entry name" value="P-loop containing nucleoside triphosphate hydrolases"/>
    <property type="match status" value="1"/>
</dbReference>
<evidence type="ECO:0000256" key="2">
    <source>
        <dbReference type="ARBA" id="ARBA00022840"/>
    </source>
</evidence>
<keyword evidence="3 5" id="KW-0808">Transferase</keyword>
<comment type="function">
    <text evidence="3">Catalyzes the phosphorylation of the 3'-hydroxyl group of dephosphocoenzyme A to form coenzyme A.</text>
</comment>
<dbReference type="CDD" id="cd02022">
    <property type="entry name" value="DPCK"/>
    <property type="match status" value="1"/>
</dbReference>
<comment type="subcellular location">
    <subcellularLocation>
        <location evidence="3">Cytoplasm</location>
    </subcellularLocation>
</comment>